<dbReference type="PANTHER" id="PTHR22748:SF6">
    <property type="entry name" value="DNA-(APURINIC OR APYRIMIDINIC SITE) ENDONUCLEASE"/>
    <property type="match status" value="1"/>
</dbReference>
<feature type="active site" evidence="5">
    <location>
        <position position="111"/>
    </location>
</feature>
<comment type="similarity">
    <text evidence="1">Belongs to the DNA repair enzymes AP/ExoA family.</text>
</comment>
<keyword evidence="4 6" id="KW-0460">Magnesium</keyword>
<evidence type="ECO:0000256" key="6">
    <source>
        <dbReference type="PIRSR" id="PIRSR604808-2"/>
    </source>
</evidence>
<keyword evidence="6" id="KW-0464">Manganese</keyword>
<dbReference type="PATRIC" id="fig|1706433.3.peg.4"/>
<dbReference type="GO" id="GO:0046872">
    <property type="term" value="F:metal ion binding"/>
    <property type="evidence" value="ECO:0007669"/>
    <property type="project" value="UniProtKB-KW"/>
</dbReference>
<feature type="binding site" evidence="6">
    <location>
        <position position="10"/>
    </location>
    <ligand>
        <name>Mg(2+)</name>
        <dbReference type="ChEBI" id="CHEBI:18420"/>
        <label>1</label>
    </ligand>
</feature>
<evidence type="ECO:0000313" key="9">
    <source>
        <dbReference type="EMBL" id="KYC55355.1"/>
    </source>
</evidence>
<feature type="active site" description="Proton acceptor" evidence="5">
    <location>
        <position position="248"/>
    </location>
</feature>
<feature type="site" description="Important for catalytic activity" evidence="7">
    <location>
        <position position="222"/>
    </location>
</feature>
<accession>A0A150JI79</accession>
<dbReference type="GO" id="GO:0003677">
    <property type="term" value="F:DNA binding"/>
    <property type="evidence" value="ECO:0007669"/>
    <property type="project" value="InterPro"/>
</dbReference>
<dbReference type="InterPro" id="IPR036691">
    <property type="entry name" value="Endo/exonu/phosph_ase_sf"/>
</dbReference>
<dbReference type="EMBL" id="LNJE01000016">
    <property type="protein sequence ID" value="KYC56808.1"/>
    <property type="molecule type" value="Genomic_DNA"/>
</dbReference>
<dbReference type="GO" id="GO:0008081">
    <property type="term" value="F:phosphoric diester hydrolase activity"/>
    <property type="evidence" value="ECO:0007669"/>
    <property type="project" value="TreeGrafter"/>
</dbReference>
<dbReference type="Gene3D" id="3.60.10.10">
    <property type="entry name" value="Endonuclease/exonuclease/phosphatase"/>
    <property type="match status" value="1"/>
</dbReference>
<evidence type="ECO:0000256" key="4">
    <source>
        <dbReference type="ARBA" id="ARBA00022842"/>
    </source>
</evidence>
<dbReference type="InterPro" id="IPR020847">
    <property type="entry name" value="AP_endonuclease_F1_BS"/>
</dbReference>
<feature type="binding site" evidence="6">
    <location>
        <position position="151"/>
    </location>
    <ligand>
        <name>Mg(2+)</name>
        <dbReference type="ChEBI" id="CHEBI:18420"/>
        <label>1</label>
    </ligand>
</feature>
<protein>
    <submittedName>
        <fullName evidence="9">Exonuclease III</fullName>
    </submittedName>
</protein>
<dbReference type="PANTHER" id="PTHR22748">
    <property type="entry name" value="AP ENDONUCLEASE"/>
    <property type="match status" value="1"/>
</dbReference>
<dbReference type="SUPFAM" id="SSF56219">
    <property type="entry name" value="DNase I-like"/>
    <property type="match status" value="1"/>
</dbReference>
<feature type="site" description="Interaction with DNA substrate" evidence="7">
    <location>
        <position position="248"/>
    </location>
</feature>
<gene>
    <name evidence="9" type="ORF">AN188_00004</name>
    <name evidence="10" type="ORF">APG09_01288</name>
</gene>
<dbReference type="Pfam" id="PF03372">
    <property type="entry name" value="Exo_endo_phos"/>
    <property type="match status" value="1"/>
</dbReference>
<dbReference type="AlphaFoldDB" id="A0A150JDX7"/>
<comment type="cofactor">
    <cofactor evidence="6">
        <name>Mg(2+)</name>
        <dbReference type="ChEBI" id="CHEBI:18420"/>
    </cofactor>
    <cofactor evidence="6">
        <name>Mn(2+)</name>
        <dbReference type="ChEBI" id="CHEBI:29035"/>
    </cofactor>
    <text evidence="6">Probably binds two magnesium or manganese ions per subunit.</text>
</comment>
<dbReference type="GO" id="GO:0003906">
    <property type="term" value="F:DNA-(apurinic or apyrimidinic site) endonuclease activity"/>
    <property type="evidence" value="ECO:0007669"/>
    <property type="project" value="TreeGrafter"/>
</dbReference>
<proteinExistence type="inferred from homology"/>
<keyword evidence="3" id="KW-0378">Hydrolase</keyword>
<dbReference type="InterPro" id="IPR005135">
    <property type="entry name" value="Endo/exonuclease/phosphatase"/>
</dbReference>
<reference evidence="9 11" key="1">
    <citation type="journal article" date="2016" name="ISME J.">
        <title>Chasing the elusive Euryarchaeota class WSA2: genomes reveal a uniquely fastidious methyl-reducing methanogen.</title>
        <authorList>
            <person name="Nobu M.K."/>
            <person name="Narihiro T."/>
            <person name="Kuroda K."/>
            <person name="Mei R."/>
            <person name="Liu W.T."/>
        </authorList>
    </citation>
    <scope>NUCLEOTIDE SEQUENCE [LARGE SCALE GENOMIC DNA]</scope>
    <source>
        <strain evidence="9">ADurb1013_Bin02101</strain>
        <strain evidence="10">ADurb1213_Bin02801</strain>
    </source>
</reference>
<evidence type="ECO:0000256" key="2">
    <source>
        <dbReference type="ARBA" id="ARBA00022723"/>
    </source>
</evidence>
<keyword evidence="9" id="KW-0540">Nuclease</keyword>
<feature type="domain" description="Endonuclease/exonuclease/phosphatase" evidence="8">
    <location>
        <begin position="7"/>
        <end position="248"/>
    </location>
</feature>
<dbReference type="NCBIfam" id="TIGR00633">
    <property type="entry name" value="xth"/>
    <property type="match status" value="1"/>
</dbReference>
<accession>A0A150JDX7</accession>
<dbReference type="FunFam" id="3.60.10.10:FF:000026">
    <property type="entry name" value="Exodeoxyribonuclease III"/>
    <property type="match status" value="1"/>
</dbReference>
<dbReference type="GO" id="GO:0006284">
    <property type="term" value="P:base-excision repair"/>
    <property type="evidence" value="ECO:0007669"/>
    <property type="project" value="TreeGrafter"/>
</dbReference>
<keyword evidence="9" id="KW-0269">Exonuclease</keyword>
<dbReference type="Proteomes" id="UP000092420">
    <property type="component" value="Unassembled WGS sequence"/>
</dbReference>
<accession>A0A150JG02</accession>
<feature type="active site" description="Proton donor/acceptor" evidence="5">
    <location>
        <position position="151"/>
    </location>
</feature>
<dbReference type="EMBL" id="LNJB01000001">
    <property type="protein sequence ID" value="KYC55355.1"/>
    <property type="molecule type" value="Genomic_DNA"/>
</dbReference>
<feature type="site" description="Transition state stabilizer" evidence="7">
    <location>
        <position position="153"/>
    </location>
</feature>
<sequence>MNKLRILSWNVNGLRSIAKKGLFEFIENDSPDILCIQETKIRSEDVPLELKEIQNYASYFSSPKRKGYSGVCVYTKEKPLSIKTGFGVDIFDVEGRTLILEYPEFTLFNIYFPNGKMSKERLQYKLDFYNIFLDYVKDLQAQDKGIIVCGDVNTAHKEIDIARPKENAGISGFLPEERAWIDKFIESGFIDTFRYFNKEPNNYSWWDYKSKARDRNVGWRIDYFYISNNLVESLSSAFILKNIFGSDHCPIGIEISSKNDKKKHIN</sequence>
<evidence type="ECO:0000259" key="8">
    <source>
        <dbReference type="Pfam" id="PF03372"/>
    </source>
</evidence>
<evidence type="ECO:0000313" key="11">
    <source>
        <dbReference type="Proteomes" id="UP000092420"/>
    </source>
</evidence>
<dbReference type="PROSITE" id="PS51435">
    <property type="entry name" value="AP_NUCLEASE_F1_4"/>
    <property type="match status" value="1"/>
</dbReference>
<keyword evidence="2 6" id="KW-0479">Metal-binding</keyword>
<feature type="binding site" evidence="6">
    <location>
        <position position="153"/>
    </location>
    <ligand>
        <name>Mg(2+)</name>
        <dbReference type="ChEBI" id="CHEBI:18420"/>
        <label>1</label>
    </ligand>
</feature>
<evidence type="ECO:0000256" key="5">
    <source>
        <dbReference type="PIRSR" id="PIRSR604808-1"/>
    </source>
</evidence>
<evidence type="ECO:0000313" key="10">
    <source>
        <dbReference type="EMBL" id="KYC56808.1"/>
    </source>
</evidence>
<dbReference type="NCBIfam" id="TIGR00195">
    <property type="entry name" value="exoDNase_III"/>
    <property type="match status" value="1"/>
</dbReference>
<evidence type="ECO:0000256" key="7">
    <source>
        <dbReference type="PIRSR" id="PIRSR604808-3"/>
    </source>
</evidence>
<dbReference type="PATRIC" id="fig|1706435.3.peg.1285"/>
<dbReference type="InterPro" id="IPR004808">
    <property type="entry name" value="AP_endonuc_1"/>
</dbReference>
<evidence type="ECO:0000256" key="1">
    <source>
        <dbReference type="ARBA" id="ARBA00007092"/>
    </source>
</evidence>
<evidence type="ECO:0000256" key="3">
    <source>
        <dbReference type="ARBA" id="ARBA00022801"/>
    </source>
</evidence>
<dbReference type="PROSITE" id="PS00726">
    <property type="entry name" value="AP_NUCLEASE_F1_1"/>
    <property type="match status" value="1"/>
</dbReference>
<feature type="binding site" evidence="6">
    <location>
        <position position="247"/>
    </location>
    <ligand>
        <name>Mg(2+)</name>
        <dbReference type="ChEBI" id="CHEBI:18420"/>
        <label>1</label>
    </ligand>
</feature>
<feature type="binding site" evidence="6">
    <location>
        <position position="248"/>
    </location>
    <ligand>
        <name>Mg(2+)</name>
        <dbReference type="ChEBI" id="CHEBI:18420"/>
        <label>1</label>
    </ligand>
</feature>
<dbReference type="GO" id="GO:0008311">
    <property type="term" value="F:double-stranded DNA 3'-5' DNA exonuclease activity"/>
    <property type="evidence" value="ECO:0007669"/>
    <property type="project" value="TreeGrafter"/>
</dbReference>
<name>A0A150JDX7_9EURY</name>
<comment type="caution">
    <text evidence="9">The sequence shown here is derived from an EMBL/GenBank/DDBJ whole genome shotgun (WGS) entry which is preliminary data.</text>
</comment>
<organism evidence="9 11">
    <name type="scientific">Candidatus Methanofastidiosum methylothiophilum</name>
    <dbReference type="NCBI Taxonomy" id="1705564"/>
    <lineage>
        <taxon>Archaea</taxon>
        <taxon>Methanobacteriati</taxon>
        <taxon>Methanobacteriota</taxon>
        <taxon>Stenosarchaea group</taxon>
        <taxon>Candidatus Methanofastidiosia</taxon>
        <taxon>Candidatus Methanofastidiosales</taxon>
        <taxon>Candidatus Methanofastidiosaceae</taxon>
        <taxon>Candidatus Methanofastidiosum</taxon>
    </lineage>
</organism>
<feature type="binding site" evidence="6">
    <location>
        <position position="38"/>
    </location>
    <ligand>
        <name>Mg(2+)</name>
        <dbReference type="ChEBI" id="CHEBI:18420"/>
        <label>1</label>
    </ligand>
</feature>